<gene>
    <name evidence="2" type="ORF">QYE76_064063</name>
</gene>
<evidence type="ECO:0000313" key="3">
    <source>
        <dbReference type="Proteomes" id="UP001231189"/>
    </source>
</evidence>
<keyword evidence="3" id="KW-1185">Reference proteome</keyword>
<evidence type="ECO:0000256" key="1">
    <source>
        <dbReference type="SAM" id="MobiDB-lite"/>
    </source>
</evidence>
<name>A0AAD8S7L8_LOLMU</name>
<reference evidence="2" key="1">
    <citation type="submission" date="2023-07" db="EMBL/GenBank/DDBJ databases">
        <title>A chromosome-level genome assembly of Lolium multiflorum.</title>
        <authorList>
            <person name="Chen Y."/>
            <person name="Copetti D."/>
            <person name="Kolliker R."/>
            <person name="Studer B."/>
        </authorList>
    </citation>
    <scope>NUCLEOTIDE SEQUENCE</scope>
    <source>
        <strain evidence="2">02402/16</strain>
        <tissue evidence="2">Leaf</tissue>
    </source>
</reference>
<protein>
    <submittedName>
        <fullName evidence="2">Uncharacterized protein</fullName>
    </submittedName>
</protein>
<proteinExistence type="predicted"/>
<accession>A0AAD8S7L8</accession>
<comment type="caution">
    <text evidence="2">The sequence shown here is derived from an EMBL/GenBank/DDBJ whole genome shotgun (WGS) entry which is preliminary data.</text>
</comment>
<dbReference type="Proteomes" id="UP001231189">
    <property type="component" value="Unassembled WGS sequence"/>
</dbReference>
<feature type="region of interest" description="Disordered" evidence="1">
    <location>
        <begin position="1"/>
        <end position="46"/>
    </location>
</feature>
<dbReference type="AlphaFoldDB" id="A0AAD8S7L8"/>
<evidence type="ECO:0000313" key="2">
    <source>
        <dbReference type="EMBL" id="KAK1646258.1"/>
    </source>
</evidence>
<feature type="compositionally biased region" description="Basic and acidic residues" evidence="1">
    <location>
        <begin position="1"/>
        <end position="45"/>
    </location>
</feature>
<dbReference type="EMBL" id="JAUUTY010000004">
    <property type="protein sequence ID" value="KAK1646258.1"/>
    <property type="molecule type" value="Genomic_DNA"/>
</dbReference>
<sequence length="86" mass="9545">MTPWKTREGRIVAAASEERRPKGGEEKVVGDKRRRRDPEQGDAQREWTVVELSPAAETVAVGACASWGFCFLVLDTRGSKNARLTD</sequence>
<organism evidence="2 3">
    <name type="scientific">Lolium multiflorum</name>
    <name type="common">Italian ryegrass</name>
    <name type="synonym">Lolium perenne subsp. multiflorum</name>
    <dbReference type="NCBI Taxonomy" id="4521"/>
    <lineage>
        <taxon>Eukaryota</taxon>
        <taxon>Viridiplantae</taxon>
        <taxon>Streptophyta</taxon>
        <taxon>Embryophyta</taxon>
        <taxon>Tracheophyta</taxon>
        <taxon>Spermatophyta</taxon>
        <taxon>Magnoliopsida</taxon>
        <taxon>Liliopsida</taxon>
        <taxon>Poales</taxon>
        <taxon>Poaceae</taxon>
        <taxon>BOP clade</taxon>
        <taxon>Pooideae</taxon>
        <taxon>Poodae</taxon>
        <taxon>Poeae</taxon>
        <taxon>Poeae Chloroplast Group 2 (Poeae type)</taxon>
        <taxon>Loliodinae</taxon>
        <taxon>Loliinae</taxon>
        <taxon>Lolium</taxon>
    </lineage>
</organism>